<protein>
    <submittedName>
        <fullName evidence="1">Uncharacterized protein</fullName>
    </submittedName>
</protein>
<dbReference type="EMBL" id="BACD03000015">
    <property type="protein sequence ID" value="GAO48515.1"/>
    <property type="molecule type" value="Genomic_DNA"/>
</dbReference>
<organism evidence="1 2">
    <name type="scientific">Saitoella complicata (strain BCRC 22490 / CBS 7301 / JCM 7358 / NBRC 10748 / NRRL Y-17804)</name>
    <dbReference type="NCBI Taxonomy" id="698492"/>
    <lineage>
        <taxon>Eukaryota</taxon>
        <taxon>Fungi</taxon>
        <taxon>Dikarya</taxon>
        <taxon>Ascomycota</taxon>
        <taxon>Taphrinomycotina</taxon>
        <taxon>Taphrinomycotina incertae sedis</taxon>
        <taxon>Saitoella</taxon>
    </lineage>
</organism>
<reference evidence="1 2" key="1">
    <citation type="journal article" date="2011" name="J. Gen. Appl. Microbiol.">
        <title>Draft genome sequencing of the enigmatic yeast Saitoella complicata.</title>
        <authorList>
            <person name="Nishida H."/>
            <person name="Hamamoto M."/>
            <person name="Sugiyama J."/>
        </authorList>
    </citation>
    <scope>NUCLEOTIDE SEQUENCE [LARGE SCALE GENOMIC DNA]</scope>
    <source>
        <strain evidence="1 2">NRRL Y-17804</strain>
    </source>
</reference>
<name>A0A0E9NGI3_SAICN</name>
<reference evidence="1 2" key="2">
    <citation type="journal article" date="2014" name="J. Gen. Appl. Microbiol.">
        <title>The early diverging ascomycetous budding yeast Saitoella complicata has three histone deacetylases belonging to the Clr6, Hos2, and Rpd3 lineages.</title>
        <authorList>
            <person name="Nishida H."/>
            <person name="Matsumoto T."/>
            <person name="Kondo S."/>
            <person name="Hamamoto M."/>
            <person name="Yoshikawa H."/>
        </authorList>
    </citation>
    <scope>NUCLEOTIDE SEQUENCE [LARGE SCALE GENOMIC DNA]</scope>
    <source>
        <strain evidence="1 2">NRRL Y-17804</strain>
    </source>
</reference>
<dbReference type="AlphaFoldDB" id="A0A0E9NGI3"/>
<proteinExistence type="predicted"/>
<comment type="caution">
    <text evidence="1">The sequence shown here is derived from an EMBL/GenBank/DDBJ whole genome shotgun (WGS) entry which is preliminary data.</text>
</comment>
<keyword evidence="2" id="KW-1185">Reference proteome</keyword>
<accession>A0A0E9NGI3</accession>
<gene>
    <name evidence="1" type="ORF">G7K_2688-t1</name>
</gene>
<sequence>MHDCGVNLGWDRYPVFRVYSAKIDLISWILSSSIACIRYFTLPAALYQVSVPRCCFISMACSSFRFVPAADVSVLLRNDFTRLDFLAGLLDSFENFFVGCAVGVNEDFLSLKADFL</sequence>
<dbReference type="Proteomes" id="UP000033140">
    <property type="component" value="Unassembled WGS sequence"/>
</dbReference>
<reference evidence="1 2" key="3">
    <citation type="journal article" date="2015" name="Genome Announc.">
        <title>Draft Genome Sequence of the Archiascomycetous Yeast Saitoella complicata.</title>
        <authorList>
            <person name="Yamauchi K."/>
            <person name="Kondo S."/>
            <person name="Hamamoto M."/>
            <person name="Takahashi Y."/>
            <person name="Ogura Y."/>
            <person name="Hayashi T."/>
            <person name="Nishida H."/>
        </authorList>
    </citation>
    <scope>NUCLEOTIDE SEQUENCE [LARGE SCALE GENOMIC DNA]</scope>
    <source>
        <strain evidence="1 2">NRRL Y-17804</strain>
    </source>
</reference>
<evidence type="ECO:0000313" key="2">
    <source>
        <dbReference type="Proteomes" id="UP000033140"/>
    </source>
</evidence>
<evidence type="ECO:0000313" key="1">
    <source>
        <dbReference type="EMBL" id="GAO48515.1"/>
    </source>
</evidence>